<accession>A0A9P6HQR9</accession>
<proteinExistence type="predicted"/>
<dbReference type="PROSITE" id="PS50137">
    <property type="entry name" value="DS_RBD"/>
    <property type="match status" value="1"/>
</dbReference>
<reference evidence="3" key="2">
    <citation type="submission" date="2020-11" db="EMBL/GenBank/DDBJ databases">
        <authorList>
            <consortium name="DOE Joint Genome Institute"/>
            <person name="Kuo A."/>
            <person name="Miyauchi S."/>
            <person name="Kiss E."/>
            <person name="Drula E."/>
            <person name="Kohler A."/>
            <person name="Sanchez-Garcia M."/>
            <person name="Andreopoulos B."/>
            <person name="Barry K.W."/>
            <person name="Bonito G."/>
            <person name="Buee M."/>
            <person name="Carver A."/>
            <person name="Chen C."/>
            <person name="Cichocki N."/>
            <person name="Clum A."/>
            <person name="Culley D."/>
            <person name="Crous P.W."/>
            <person name="Fauchery L."/>
            <person name="Girlanda M."/>
            <person name="Hayes R."/>
            <person name="Keri Z."/>
            <person name="Labutti K."/>
            <person name="Lipzen A."/>
            <person name="Lombard V."/>
            <person name="Magnuson J."/>
            <person name="Maillard F."/>
            <person name="Morin E."/>
            <person name="Murat C."/>
            <person name="Nolan M."/>
            <person name="Ohm R."/>
            <person name="Pangilinan J."/>
            <person name="Pereira M."/>
            <person name="Perotto S."/>
            <person name="Peter M."/>
            <person name="Riley R."/>
            <person name="Sitrit Y."/>
            <person name="Stielow B."/>
            <person name="Szollosi G."/>
            <person name="Zifcakova L."/>
            <person name="Stursova M."/>
            <person name="Spatafora J.W."/>
            <person name="Tedersoo L."/>
            <person name="Vaario L.-M."/>
            <person name="Yamada A."/>
            <person name="Yan M."/>
            <person name="Wang P."/>
            <person name="Xu J."/>
            <person name="Bruns T."/>
            <person name="Baldrian P."/>
            <person name="Vilgalys R."/>
            <person name="Henrissat B."/>
            <person name="Grigoriev I.V."/>
            <person name="Hibbett D."/>
            <person name="Nagy L.G."/>
            <person name="Martin F.M."/>
        </authorList>
    </citation>
    <scope>NUCLEOTIDE SEQUENCE</scope>
    <source>
        <strain evidence="3">UH-Tt-Lm1</strain>
    </source>
</reference>
<comment type="caution">
    <text evidence="3">The sequence shown here is derived from an EMBL/GenBank/DDBJ whole genome shotgun (WGS) entry which is preliminary data.</text>
</comment>
<feature type="domain" description="DRBM" evidence="2">
    <location>
        <begin position="1"/>
        <end position="81"/>
    </location>
</feature>
<keyword evidence="4" id="KW-1185">Reference proteome</keyword>
<evidence type="ECO:0000259" key="2">
    <source>
        <dbReference type="PROSITE" id="PS50137"/>
    </source>
</evidence>
<dbReference type="EMBL" id="WIUZ02000002">
    <property type="protein sequence ID" value="KAF9790830.1"/>
    <property type="molecule type" value="Genomic_DNA"/>
</dbReference>
<dbReference type="Gene3D" id="3.30.160.20">
    <property type="match status" value="1"/>
</dbReference>
<organism evidence="3 4">
    <name type="scientific">Thelephora terrestris</name>
    <dbReference type="NCBI Taxonomy" id="56493"/>
    <lineage>
        <taxon>Eukaryota</taxon>
        <taxon>Fungi</taxon>
        <taxon>Dikarya</taxon>
        <taxon>Basidiomycota</taxon>
        <taxon>Agaricomycotina</taxon>
        <taxon>Agaricomycetes</taxon>
        <taxon>Thelephorales</taxon>
        <taxon>Thelephoraceae</taxon>
        <taxon>Thelephora</taxon>
    </lineage>
</organism>
<sequence length="87" mass="9798">MASHYEIASSNHYRVQLNNYLQANGGTQRLSWGNSQDGPRHCPNWIAHAYLDGTECGRAVGRSLEQAKEEAARQVLRHILASKYTRS</sequence>
<dbReference type="OrthoDB" id="112668at2759"/>
<dbReference type="Proteomes" id="UP000736335">
    <property type="component" value="Unassembled WGS sequence"/>
</dbReference>
<dbReference type="InterPro" id="IPR014720">
    <property type="entry name" value="dsRBD_dom"/>
</dbReference>
<dbReference type="AlphaFoldDB" id="A0A9P6HQR9"/>
<evidence type="ECO:0000313" key="4">
    <source>
        <dbReference type="Proteomes" id="UP000736335"/>
    </source>
</evidence>
<protein>
    <recommendedName>
        <fullName evidence="2">DRBM domain-containing protein</fullName>
    </recommendedName>
</protein>
<keyword evidence="1" id="KW-0694">RNA-binding</keyword>
<evidence type="ECO:0000313" key="3">
    <source>
        <dbReference type="EMBL" id="KAF9790830.1"/>
    </source>
</evidence>
<evidence type="ECO:0000256" key="1">
    <source>
        <dbReference type="PROSITE-ProRule" id="PRU00266"/>
    </source>
</evidence>
<dbReference type="GO" id="GO:0003723">
    <property type="term" value="F:RNA binding"/>
    <property type="evidence" value="ECO:0007669"/>
    <property type="project" value="UniProtKB-UniRule"/>
</dbReference>
<name>A0A9P6HQR9_9AGAM</name>
<gene>
    <name evidence="3" type="ORF">BJ322DRAFT_412818</name>
</gene>
<dbReference type="Pfam" id="PF00035">
    <property type="entry name" value="dsrm"/>
    <property type="match status" value="1"/>
</dbReference>
<dbReference type="SUPFAM" id="SSF54768">
    <property type="entry name" value="dsRNA-binding domain-like"/>
    <property type="match status" value="1"/>
</dbReference>
<reference evidence="3" key="1">
    <citation type="journal article" date="2020" name="Nat. Commun.">
        <title>Large-scale genome sequencing of mycorrhizal fungi provides insights into the early evolution of symbiotic traits.</title>
        <authorList>
            <person name="Miyauchi S."/>
            <person name="Kiss E."/>
            <person name="Kuo A."/>
            <person name="Drula E."/>
            <person name="Kohler A."/>
            <person name="Sanchez-Garcia M."/>
            <person name="Morin E."/>
            <person name="Andreopoulos B."/>
            <person name="Barry K.W."/>
            <person name="Bonito G."/>
            <person name="Buee M."/>
            <person name="Carver A."/>
            <person name="Chen C."/>
            <person name="Cichocki N."/>
            <person name="Clum A."/>
            <person name="Culley D."/>
            <person name="Crous P.W."/>
            <person name="Fauchery L."/>
            <person name="Girlanda M."/>
            <person name="Hayes R.D."/>
            <person name="Keri Z."/>
            <person name="LaButti K."/>
            <person name="Lipzen A."/>
            <person name="Lombard V."/>
            <person name="Magnuson J."/>
            <person name="Maillard F."/>
            <person name="Murat C."/>
            <person name="Nolan M."/>
            <person name="Ohm R.A."/>
            <person name="Pangilinan J."/>
            <person name="Pereira M.F."/>
            <person name="Perotto S."/>
            <person name="Peter M."/>
            <person name="Pfister S."/>
            <person name="Riley R."/>
            <person name="Sitrit Y."/>
            <person name="Stielow J.B."/>
            <person name="Szollosi G."/>
            <person name="Zifcakova L."/>
            <person name="Stursova M."/>
            <person name="Spatafora J.W."/>
            <person name="Tedersoo L."/>
            <person name="Vaario L.M."/>
            <person name="Yamada A."/>
            <person name="Yan M."/>
            <person name="Wang P."/>
            <person name="Xu J."/>
            <person name="Bruns T."/>
            <person name="Baldrian P."/>
            <person name="Vilgalys R."/>
            <person name="Dunand C."/>
            <person name="Henrissat B."/>
            <person name="Grigoriev I.V."/>
            <person name="Hibbett D."/>
            <person name="Nagy L.G."/>
            <person name="Martin F.M."/>
        </authorList>
    </citation>
    <scope>NUCLEOTIDE SEQUENCE</scope>
    <source>
        <strain evidence="3">UH-Tt-Lm1</strain>
    </source>
</reference>